<dbReference type="Proteomes" id="UP000483379">
    <property type="component" value="Unassembled WGS sequence"/>
</dbReference>
<evidence type="ECO:0000313" key="2">
    <source>
        <dbReference type="EMBL" id="NEV60486.1"/>
    </source>
</evidence>
<dbReference type="SUPFAM" id="SSF55781">
    <property type="entry name" value="GAF domain-like"/>
    <property type="match status" value="1"/>
</dbReference>
<dbReference type="AlphaFoldDB" id="A0A6M0JSI9"/>
<protein>
    <submittedName>
        <fullName evidence="2">HDOD domain-containing protein</fullName>
    </submittedName>
</protein>
<organism evidence="2 3">
    <name type="scientific">Thiorhodococcus minor</name>
    <dbReference type="NCBI Taxonomy" id="57489"/>
    <lineage>
        <taxon>Bacteria</taxon>
        <taxon>Pseudomonadati</taxon>
        <taxon>Pseudomonadota</taxon>
        <taxon>Gammaproteobacteria</taxon>
        <taxon>Chromatiales</taxon>
        <taxon>Chromatiaceae</taxon>
        <taxon>Thiorhodococcus</taxon>
    </lineage>
</organism>
<dbReference type="SUPFAM" id="SSF109604">
    <property type="entry name" value="HD-domain/PDEase-like"/>
    <property type="match status" value="1"/>
</dbReference>
<dbReference type="InterPro" id="IPR052340">
    <property type="entry name" value="RNase_Y/CdgJ"/>
</dbReference>
<comment type="caution">
    <text evidence="2">The sequence shown here is derived from an EMBL/GenBank/DDBJ whole genome shotgun (WGS) entry which is preliminary data.</text>
</comment>
<dbReference type="Pfam" id="PF01590">
    <property type="entry name" value="GAF"/>
    <property type="match status" value="1"/>
</dbReference>
<dbReference type="EMBL" id="JAAIJQ010000002">
    <property type="protein sequence ID" value="NEV60486.1"/>
    <property type="molecule type" value="Genomic_DNA"/>
</dbReference>
<gene>
    <name evidence="2" type="ORF">G3446_01035</name>
</gene>
<dbReference type="SMART" id="SM00065">
    <property type="entry name" value="GAF"/>
    <property type="match status" value="1"/>
</dbReference>
<evidence type="ECO:0000259" key="1">
    <source>
        <dbReference type="PROSITE" id="PS51833"/>
    </source>
</evidence>
<dbReference type="InterPro" id="IPR029016">
    <property type="entry name" value="GAF-like_dom_sf"/>
</dbReference>
<evidence type="ECO:0000313" key="3">
    <source>
        <dbReference type="Proteomes" id="UP000483379"/>
    </source>
</evidence>
<keyword evidence="3" id="KW-1185">Reference proteome</keyword>
<name>A0A6M0JSI9_9GAMM</name>
<dbReference type="Gene3D" id="3.30.450.40">
    <property type="match status" value="1"/>
</dbReference>
<dbReference type="RefSeq" id="WP_164450530.1">
    <property type="nucleotide sequence ID" value="NZ_JAAIJQ010000002.1"/>
</dbReference>
<dbReference type="Pfam" id="PF08668">
    <property type="entry name" value="HDOD"/>
    <property type="match status" value="1"/>
</dbReference>
<accession>A0A6M0JSI9</accession>
<dbReference type="PROSITE" id="PS51833">
    <property type="entry name" value="HDOD"/>
    <property type="match status" value="1"/>
</dbReference>
<proteinExistence type="predicted"/>
<feature type="domain" description="HDOD" evidence="1">
    <location>
        <begin position="18"/>
        <end position="213"/>
    </location>
</feature>
<dbReference type="InterPro" id="IPR013976">
    <property type="entry name" value="HDOD"/>
</dbReference>
<dbReference type="Gene3D" id="1.10.3210.10">
    <property type="entry name" value="Hypothetical protein af1432"/>
    <property type="match status" value="1"/>
</dbReference>
<dbReference type="PANTHER" id="PTHR33525:SF4">
    <property type="entry name" value="CYCLIC DI-GMP PHOSPHODIESTERASE CDGJ"/>
    <property type="match status" value="1"/>
</dbReference>
<sequence length="472" mass="52255">MGEPWLARLTTNARPDELPVLSQTAFALAEVLRDEQAPLRRITDVVMRDPALALHLLQRANSVPRRHSSFELSSLEEAAQMLGLQTLARLASEAPSEHSLADGPRIQAYRQTGGRAVLSALLARDWAELDRDRFPSEISLAALLNNLGERYLIAHGDARMGRYLDMAERSSAFPHEVEYVTLGESLETIGYRLARLWGLPLLIREAMRARNAQHPRTLCVMLATQIARYACAGWHNPMQGKDLRLVARLLDLDVAALRDRINRVLDDFNQSAPGYALDPLAPLGMEAGEAAPASESLFCLAPRADDHARAERDLRDRLHEDRETVFAALLRGLHRGLGLNRGVVALQDSRRDALVAEYLVGTDFEPGFNRFMLPMSEAGLFAALLEQAEGIWACDDNASTCDCQVPQTVRELTGADSFFACPLRVGGRPLGVVYADRRGAACGLDPRSFQRFLHLVRLAELSLERLGEKVLS</sequence>
<dbReference type="PANTHER" id="PTHR33525">
    <property type="match status" value="1"/>
</dbReference>
<dbReference type="InterPro" id="IPR003018">
    <property type="entry name" value="GAF"/>
</dbReference>
<reference evidence="2 3" key="1">
    <citation type="submission" date="2020-02" db="EMBL/GenBank/DDBJ databases">
        <title>Genome sequences of Thiorhodococcus mannitoliphagus and Thiorhodococcus minor, purple sulfur photosynthetic bacteria in the gammaproteobacterial family, Chromatiaceae.</title>
        <authorList>
            <person name="Aviles F.A."/>
            <person name="Meyer T.E."/>
            <person name="Kyndt J.A."/>
        </authorList>
    </citation>
    <scope>NUCLEOTIDE SEQUENCE [LARGE SCALE GENOMIC DNA]</scope>
    <source>
        <strain evidence="2 3">DSM 11518</strain>
    </source>
</reference>